<proteinExistence type="predicted"/>
<organism evidence="3 4">
    <name type="scientific">Litomosoides sigmodontis</name>
    <name type="common">Filarial nematode worm</name>
    <dbReference type="NCBI Taxonomy" id="42156"/>
    <lineage>
        <taxon>Eukaryota</taxon>
        <taxon>Metazoa</taxon>
        <taxon>Ecdysozoa</taxon>
        <taxon>Nematoda</taxon>
        <taxon>Chromadorea</taxon>
        <taxon>Rhabditida</taxon>
        <taxon>Spirurina</taxon>
        <taxon>Spiruromorpha</taxon>
        <taxon>Filarioidea</taxon>
        <taxon>Onchocercidae</taxon>
        <taxon>Litomosoides</taxon>
    </lineage>
</organism>
<reference evidence="3 4" key="1">
    <citation type="submission" date="2018-08" db="EMBL/GenBank/DDBJ databases">
        <authorList>
            <person name="Laetsch R D."/>
            <person name="Stevens L."/>
            <person name="Kumar S."/>
            <person name="Blaxter L. M."/>
        </authorList>
    </citation>
    <scope>NUCLEOTIDE SEQUENCE [LARGE SCALE GENOMIC DNA]</scope>
</reference>
<keyword evidence="4" id="KW-1185">Reference proteome</keyword>
<sequence>MRREEEENGNVGERKPKLIFNCGRVRSKEEEEALDKKIAEIRRKNQLIERRKELVEEDRMNFLNKYDKTVIYDGTKRIANTDGQALKTKKHGGWDREWDAGKTSTENWRENVPDIDSNRQPNLHFMRQLSKNRNNYVRCNNNNVKSKNVLEINAKNQKFKGIGCTETNKKTLFPNKKRFDVKNSKNLKYSESGKDGTEAAVLRNSHRMETLGGLKQSHVSVNEESSSQSTGTYSSSESSTKRYSDQRVPLITPSGSDEMLTQHLDVIKLDISMAEIKTDVAEMITESNNNNNIGKVDNNLQKLSTVAVGSAPLSTTLTSTITKEYGDSNSESAVMDDIEKMMERLLL</sequence>
<evidence type="ECO:0000256" key="2">
    <source>
        <dbReference type="SAM" id="MobiDB-lite"/>
    </source>
</evidence>
<accession>A0A3P6TVP2</accession>
<evidence type="ECO:0000313" key="4">
    <source>
        <dbReference type="Proteomes" id="UP000277928"/>
    </source>
</evidence>
<dbReference type="Proteomes" id="UP000277928">
    <property type="component" value="Unassembled WGS sequence"/>
</dbReference>
<dbReference type="OMA" id="WKENVPD"/>
<gene>
    <name evidence="3" type="ORF">NLS_LOCUS372</name>
</gene>
<dbReference type="EMBL" id="UYRX01000009">
    <property type="protein sequence ID" value="VDK68301.1"/>
    <property type="molecule type" value="Genomic_DNA"/>
</dbReference>
<dbReference type="OrthoDB" id="5874962at2759"/>
<feature type="region of interest" description="Disordered" evidence="2">
    <location>
        <begin position="212"/>
        <end position="256"/>
    </location>
</feature>
<feature type="coiled-coil region" evidence="1">
    <location>
        <begin position="24"/>
        <end position="58"/>
    </location>
</feature>
<name>A0A3P6TVP2_LITSI</name>
<protein>
    <submittedName>
        <fullName evidence="3">Uncharacterized protein</fullName>
    </submittedName>
</protein>
<evidence type="ECO:0000313" key="3">
    <source>
        <dbReference type="EMBL" id="VDK68301.1"/>
    </source>
</evidence>
<keyword evidence="1" id="KW-0175">Coiled coil</keyword>
<evidence type="ECO:0000256" key="1">
    <source>
        <dbReference type="SAM" id="Coils"/>
    </source>
</evidence>
<feature type="compositionally biased region" description="Low complexity" evidence="2">
    <location>
        <begin position="223"/>
        <end position="238"/>
    </location>
</feature>
<dbReference type="AlphaFoldDB" id="A0A3P6TVP2"/>